<proteinExistence type="predicted"/>
<dbReference type="RefSeq" id="WP_294169667.1">
    <property type="nucleotide sequence ID" value="NZ_CADCWA010000120.1"/>
</dbReference>
<gene>
    <name evidence="2" type="ORF">AVDCRST_MAG31-1645</name>
</gene>
<dbReference type="AlphaFoldDB" id="A0A6J4TGK0"/>
<dbReference type="Pfam" id="PF05016">
    <property type="entry name" value="ParE_toxin"/>
    <property type="match status" value="1"/>
</dbReference>
<evidence type="ECO:0000313" key="2">
    <source>
        <dbReference type="EMBL" id="CAA9521549.1"/>
    </source>
</evidence>
<evidence type="ECO:0000256" key="1">
    <source>
        <dbReference type="ARBA" id="ARBA00022649"/>
    </source>
</evidence>
<reference evidence="2" key="1">
    <citation type="submission" date="2020-02" db="EMBL/GenBank/DDBJ databases">
        <authorList>
            <person name="Meier V. D."/>
        </authorList>
    </citation>
    <scope>NUCLEOTIDE SEQUENCE</scope>
    <source>
        <strain evidence="2">AVDCRST_MAG31</strain>
    </source>
</reference>
<dbReference type="EMBL" id="CADCWA010000120">
    <property type="protein sequence ID" value="CAA9521549.1"/>
    <property type="molecule type" value="Genomic_DNA"/>
</dbReference>
<evidence type="ECO:0008006" key="3">
    <source>
        <dbReference type="Google" id="ProtNLM"/>
    </source>
</evidence>
<dbReference type="Gene3D" id="3.30.2310.20">
    <property type="entry name" value="RelE-like"/>
    <property type="match status" value="1"/>
</dbReference>
<accession>A0A6J4TGK0</accession>
<dbReference type="InterPro" id="IPR035093">
    <property type="entry name" value="RelE/ParE_toxin_dom_sf"/>
</dbReference>
<dbReference type="InterPro" id="IPR007712">
    <property type="entry name" value="RelE/ParE_toxin"/>
</dbReference>
<sequence length="106" mass="11874">MQRFGKSTISRLRYSEDALNDLRAIFGWTKRHYGRDQANAYTAGLEKACDGLLRYPAGAPVHASGARSYCAKRYRSHRIFYRADGGDLLVVRILHTAQDAPAALDD</sequence>
<organism evidence="2">
    <name type="scientific">uncultured Sphingomonas sp</name>
    <dbReference type="NCBI Taxonomy" id="158754"/>
    <lineage>
        <taxon>Bacteria</taxon>
        <taxon>Pseudomonadati</taxon>
        <taxon>Pseudomonadota</taxon>
        <taxon>Alphaproteobacteria</taxon>
        <taxon>Sphingomonadales</taxon>
        <taxon>Sphingomonadaceae</taxon>
        <taxon>Sphingomonas</taxon>
        <taxon>environmental samples</taxon>
    </lineage>
</organism>
<name>A0A6J4TGK0_9SPHN</name>
<keyword evidence="1" id="KW-1277">Toxin-antitoxin system</keyword>
<protein>
    <recommendedName>
        <fullName evidence="3">Toxin</fullName>
    </recommendedName>
</protein>